<feature type="transmembrane region" description="Helical" evidence="1">
    <location>
        <begin position="21"/>
        <end position="42"/>
    </location>
</feature>
<sequence length="530" mass="54427">MRETLAGTGVLIRLGLRRDRWLLPAWIAGFAATTYSTAVAGAELYPDVASRVEAATALNATASLVALFGRVYDPTSLGALSLIKYTAFMAAILAVLMVFITVRHTRSDEESGRLELLGGGRLGRDAPLAAALAISFGMSIVLGLITAVSLAAGGLPAAGSLAFGLGWAATGMAFSAVAGVTAQLTASARAATGMGVGVVAVTYGLRAVGDLAEPGPSALSWLSPIGWNQQIRAFAGDQWWVLALPLALCAALVPVARALRARRDLGSGLREERSGPARGSLRGVGDLAVRLQVRLLAAWAAAFVVFGVVIGSLVGNVTDLLSSPNAQDLIKMLGGTQAMTDAFIAAEISVMGLLAAAYGLSAASRLRDEETDGHVEALLGTATTRPRWATSHFALALAGVAVLMLLAGLSVGAGAAIVLADVNQLGRVTVAAAAQIPAAWVMTSAVLAVFGWAPRLTGTVWALLLIFVALGEFGVLWNAPEWVMELSPFRHSPLLPLDAGAVGPLLGLTVAAAALAALGYAGWRRRDLAT</sequence>
<feature type="transmembrane region" description="Helical" evidence="1">
    <location>
        <begin position="432"/>
        <end position="453"/>
    </location>
</feature>
<feature type="transmembrane region" description="Helical" evidence="1">
    <location>
        <begin position="460"/>
        <end position="479"/>
    </location>
</feature>
<feature type="transmembrane region" description="Helical" evidence="1">
    <location>
        <begin position="190"/>
        <end position="209"/>
    </location>
</feature>
<feature type="transmembrane region" description="Helical" evidence="1">
    <location>
        <begin position="157"/>
        <end position="178"/>
    </location>
</feature>
<feature type="transmembrane region" description="Helical" evidence="1">
    <location>
        <begin position="82"/>
        <end position="105"/>
    </location>
</feature>
<feature type="transmembrane region" description="Helical" evidence="1">
    <location>
        <begin position="338"/>
        <end position="360"/>
    </location>
</feature>
<keyword evidence="1" id="KW-0812">Transmembrane</keyword>
<dbReference type="OrthoDB" id="2014935at2"/>
<proteinExistence type="predicted"/>
<keyword evidence="1" id="KW-1133">Transmembrane helix</keyword>
<evidence type="ECO:0000313" key="3">
    <source>
        <dbReference type="Proteomes" id="UP000276055"/>
    </source>
</evidence>
<organism evidence="2 3">
    <name type="scientific">Arthrobacter oryzae</name>
    <dbReference type="NCBI Taxonomy" id="409290"/>
    <lineage>
        <taxon>Bacteria</taxon>
        <taxon>Bacillati</taxon>
        <taxon>Actinomycetota</taxon>
        <taxon>Actinomycetes</taxon>
        <taxon>Micrococcales</taxon>
        <taxon>Micrococcaceae</taxon>
        <taxon>Arthrobacter</taxon>
    </lineage>
</organism>
<feature type="transmembrane region" description="Helical" evidence="1">
    <location>
        <begin position="393"/>
        <end position="420"/>
    </location>
</feature>
<dbReference type="EMBL" id="RBIR01000002">
    <property type="protein sequence ID" value="RKR20688.1"/>
    <property type="molecule type" value="Genomic_DNA"/>
</dbReference>
<evidence type="ECO:0000256" key="1">
    <source>
        <dbReference type="SAM" id="Phobius"/>
    </source>
</evidence>
<keyword evidence="1" id="KW-0472">Membrane</keyword>
<accession>A0A495EUN3</accession>
<feature type="transmembrane region" description="Helical" evidence="1">
    <location>
        <begin position="126"/>
        <end position="151"/>
    </location>
</feature>
<dbReference type="AlphaFoldDB" id="A0A495EUN3"/>
<feature type="transmembrane region" description="Helical" evidence="1">
    <location>
        <begin position="239"/>
        <end position="259"/>
    </location>
</feature>
<protein>
    <submittedName>
        <fullName evidence="2">ABC-2 type transport system permease protein</fullName>
    </submittedName>
</protein>
<dbReference type="RefSeq" id="WP_120951293.1">
    <property type="nucleotide sequence ID" value="NZ_RBIR01000002.1"/>
</dbReference>
<reference evidence="2 3" key="1">
    <citation type="submission" date="2018-10" db="EMBL/GenBank/DDBJ databases">
        <title>Genomic Encyclopedia of Type Strains, Phase IV (KMG-IV): sequencing the most valuable type-strain genomes for metagenomic binning, comparative biology and taxonomic classification.</title>
        <authorList>
            <person name="Goeker M."/>
        </authorList>
    </citation>
    <scope>NUCLEOTIDE SEQUENCE [LARGE SCALE GENOMIC DNA]</scope>
    <source>
        <strain evidence="2 3">DSM 25586</strain>
    </source>
</reference>
<dbReference type="Proteomes" id="UP000276055">
    <property type="component" value="Unassembled WGS sequence"/>
</dbReference>
<feature type="transmembrane region" description="Helical" evidence="1">
    <location>
        <begin position="296"/>
        <end position="318"/>
    </location>
</feature>
<feature type="transmembrane region" description="Helical" evidence="1">
    <location>
        <begin position="499"/>
        <end position="523"/>
    </location>
</feature>
<name>A0A495EUN3_9MICC</name>
<comment type="caution">
    <text evidence="2">The sequence shown here is derived from an EMBL/GenBank/DDBJ whole genome shotgun (WGS) entry which is preliminary data.</text>
</comment>
<gene>
    <name evidence="2" type="ORF">C8D78_1329</name>
</gene>
<evidence type="ECO:0000313" key="2">
    <source>
        <dbReference type="EMBL" id="RKR20688.1"/>
    </source>
</evidence>